<dbReference type="InterPro" id="IPR008767">
    <property type="entry name" value="Phage_SPP1_head-tail_adaptor"/>
</dbReference>
<evidence type="ECO:0000313" key="1">
    <source>
        <dbReference type="EMBL" id="DAE10844.1"/>
    </source>
</evidence>
<sequence>MLAGRMTTRITLLKPQRVVDKFGAERVDYITTRRIHAERVKHAARNHDEVGEHFPNHSVEFNIRSQHPVQENWRVREGGGHLYTITAIIPNKPRGLQTLICERVNE</sequence>
<dbReference type="Gene3D" id="2.40.10.270">
    <property type="entry name" value="Bacteriophage SPP1 head-tail adaptor protein"/>
    <property type="match status" value="1"/>
</dbReference>
<organism evidence="1">
    <name type="scientific">Siphoviridae sp. ct9GL2</name>
    <dbReference type="NCBI Taxonomy" id="2825368"/>
    <lineage>
        <taxon>Viruses</taxon>
        <taxon>Duplodnaviria</taxon>
        <taxon>Heunggongvirae</taxon>
        <taxon>Uroviricota</taxon>
        <taxon>Caudoviricetes</taxon>
    </lineage>
</organism>
<protein>
    <submittedName>
        <fullName evidence="1">Head tail joining protein</fullName>
    </submittedName>
</protein>
<reference evidence="1" key="1">
    <citation type="journal article" date="2021" name="Proc. Natl. Acad. Sci. U.S.A.">
        <title>A Catalog of Tens of Thousands of Viruses from Human Metagenomes Reveals Hidden Associations with Chronic Diseases.</title>
        <authorList>
            <person name="Tisza M.J."/>
            <person name="Buck C.B."/>
        </authorList>
    </citation>
    <scope>NUCLEOTIDE SEQUENCE</scope>
    <source>
        <strain evidence="1">Ct9GL2</strain>
    </source>
</reference>
<proteinExistence type="predicted"/>
<dbReference type="Pfam" id="PF05521">
    <property type="entry name" value="Phage_HCP"/>
    <property type="match status" value="1"/>
</dbReference>
<name>A0A8S5PX13_9CAUD</name>
<dbReference type="EMBL" id="BK015521">
    <property type="protein sequence ID" value="DAE10844.1"/>
    <property type="molecule type" value="Genomic_DNA"/>
</dbReference>
<dbReference type="InterPro" id="IPR038666">
    <property type="entry name" value="SSP1_head-tail_sf"/>
</dbReference>
<accession>A0A8S5PX13</accession>